<evidence type="ECO:0000313" key="2">
    <source>
        <dbReference type="EMBL" id="UYQ93176.1"/>
    </source>
</evidence>
<gene>
    <name evidence="2" type="ORF">MKQ68_24135</name>
</gene>
<sequence>MLRTHYISEDEVSMLLNDVLELYGYDFTDYAHASINRRVNYLFKKDRFTSFAEFRFRVKNDKNYVTRFVEEITVNVTEMFRDPFFYTALQKQVLPVLATYPFIRIWHAGCSTGEEVYSLAIMLQEANMLHKAKIYATDINNTVLDKARKGIFPLAHMQQYSRNYIQMGGTQDFSQYYTANYEYAKFSETLSKQIVFAAHNLVTDHSFNEFQLIVCRNVLIYFNKTLQDKILHLFDDSLETFGFLALGSKETLNFTSISHKFRQLENRQKIWRKTIV</sequence>
<dbReference type="InterPro" id="IPR000780">
    <property type="entry name" value="CheR_MeTrfase"/>
</dbReference>
<dbReference type="Pfam" id="PF01739">
    <property type="entry name" value="CheR"/>
    <property type="match status" value="1"/>
</dbReference>
<organism evidence="2 3">
    <name type="scientific">Chitinophaga horti</name>
    <dbReference type="NCBI Taxonomy" id="2920382"/>
    <lineage>
        <taxon>Bacteria</taxon>
        <taxon>Pseudomonadati</taxon>
        <taxon>Bacteroidota</taxon>
        <taxon>Chitinophagia</taxon>
        <taxon>Chitinophagales</taxon>
        <taxon>Chitinophagaceae</taxon>
        <taxon>Chitinophaga</taxon>
    </lineage>
</organism>
<evidence type="ECO:0000313" key="3">
    <source>
        <dbReference type="Proteomes" id="UP001162741"/>
    </source>
</evidence>
<dbReference type="PANTHER" id="PTHR24422:SF8">
    <property type="entry name" value="CHEMOTAXIS PROTEIN"/>
    <property type="match status" value="1"/>
</dbReference>
<dbReference type="InterPro" id="IPR029063">
    <property type="entry name" value="SAM-dependent_MTases_sf"/>
</dbReference>
<dbReference type="SUPFAM" id="SSF53335">
    <property type="entry name" value="S-adenosyl-L-methionine-dependent methyltransferases"/>
    <property type="match status" value="1"/>
</dbReference>
<dbReference type="SUPFAM" id="SSF47757">
    <property type="entry name" value="Chemotaxis receptor methyltransferase CheR, N-terminal domain"/>
    <property type="match status" value="1"/>
</dbReference>
<reference evidence="2" key="1">
    <citation type="submission" date="2022-10" db="EMBL/GenBank/DDBJ databases">
        <title>Chitinophaga sp. nov., isolated from soil.</title>
        <authorList>
            <person name="Jeon C.O."/>
        </authorList>
    </citation>
    <scope>NUCLEOTIDE SEQUENCE</scope>
    <source>
        <strain evidence="2">R8</strain>
    </source>
</reference>
<evidence type="ECO:0000259" key="1">
    <source>
        <dbReference type="PROSITE" id="PS50123"/>
    </source>
</evidence>
<proteinExistence type="predicted"/>
<dbReference type="EMBL" id="CP107006">
    <property type="protein sequence ID" value="UYQ93176.1"/>
    <property type="molecule type" value="Genomic_DNA"/>
</dbReference>
<dbReference type="InterPro" id="IPR022642">
    <property type="entry name" value="CheR_C"/>
</dbReference>
<feature type="domain" description="CheR-type methyltransferase" evidence="1">
    <location>
        <begin position="1"/>
        <end position="252"/>
    </location>
</feature>
<dbReference type="Gene3D" id="3.40.50.150">
    <property type="entry name" value="Vaccinia Virus protein VP39"/>
    <property type="match status" value="1"/>
</dbReference>
<dbReference type="PANTHER" id="PTHR24422">
    <property type="entry name" value="CHEMOTAXIS PROTEIN METHYLTRANSFERASE"/>
    <property type="match status" value="1"/>
</dbReference>
<dbReference type="SMART" id="SM00138">
    <property type="entry name" value="MeTrc"/>
    <property type="match status" value="1"/>
</dbReference>
<dbReference type="PROSITE" id="PS50123">
    <property type="entry name" value="CHER"/>
    <property type="match status" value="1"/>
</dbReference>
<protein>
    <submittedName>
        <fullName evidence="2">Protein-glutamate O-methyltransferase CheR</fullName>
    </submittedName>
</protein>
<dbReference type="Proteomes" id="UP001162741">
    <property type="component" value="Chromosome"/>
</dbReference>
<keyword evidence="3" id="KW-1185">Reference proteome</keyword>
<dbReference type="RefSeq" id="WP_264281297.1">
    <property type="nucleotide sequence ID" value="NZ_CP107006.1"/>
</dbReference>
<name>A0ABY6J4D4_9BACT</name>
<dbReference type="InterPro" id="IPR050903">
    <property type="entry name" value="Bact_Chemotaxis_MeTrfase"/>
</dbReference>
<dbReference type="PRINTS" id="PR00996">
    <property type="entry name" value="CHERMTFRASE"/>
</dbReference>
<accession>A0ABY6J4D4</accession>